<dbReference type="SMART" id="SM00060">
    <property type="entry name" value="FN3"/>
    <property type="match status" value="6"/>
</dbReference>
<dbReference type="AlphaFoldDB" id="A0A0E9N3E1"/>
<dbReference type="InterPro" id="IPR026444">
    <property type="entry name" value="Secre_tail"/>
</dbReference>
<reference evidence="4 5" key="1">
    <citation type="submission" date="2015-04" db="EMBL/GenBank/DDBJ databases">
        <title>Whole genome shotgun sequence of Flavihumibacter petaseus NBRC 106054.</title>
        <authorList>
            <person name="Miyazawa S."/>
            <person name="Hosoyama A."/>
            <person name="Hashimoto M."/>
            <person name="Noguchi M."/>
            <person name="Tsuchikane K."/>
            <person name="Ohji S."/>
            <person name="Yamazoe A."/>
            <person name="Ichikawa N."/>
            <person name="Kimura A."/>
            <person name="Fujita N."/>
        </authorList>
    </citation>
    <scope>NUCLEOTIDE SEQUENCE [LARGE SCALE GENOMIC DNA]</scope>
    <source>
        <strain evidence="4 5">NBRC 106054</strain>
    </source>
</reference>
<evidence type="ECO:0000259" key="3">
    <source>
        <dbReference type="PROSITE" id="PS50268"/>
    </source>
</evidence>
<evidence type="ECO:0000313" key="5">
    <source>
        <dbReference type="Proteomes" id="UP000033121"/>
    </source>
</evidence>
<evidence type="ECO:0000256" key="1">
    <source>
        <dbReference type="SAM" id="MobiDB-lite"/>
    </source>
</evidence>
<keyword evidence="5" id="KW-1185">Reference proteome</keyword>
<feature type="domain" description="PKD" evidence="2">
    <location>
        <begin position="309"/>
        <end position="400"/>
    </location>
</feature>
<feature type="region of interest" description="Disordered" evidence="1">
    <location>
        <begin position="312"/>
        <end position="335"/>
    </location>
</feature>
<dbReference type="PANTHER" id="PTHR46182:SF2">
    <property type="entry name" value="FI19480P1"/>
    <property type="match status" value="1"/>
</dbReference>
<dbReference type="InterPro" id="IPR013783">
    <property type="entry name" value="Ig-like_fold"/>
</dbReference>
<feature type="domain" description="Cadherin" evidence="3">
    <location>
        <begin position="615"/>
        <end position="691"/>
    </location>
</feature>
<dbReference type="PANTHER" id="PTHR46182">
    <property type="entry name" value="FI19480P1"/>
    <property type="match status" value="1"/>
</dbReference>
<sequence length="1251" mass="128668">MRVELNKTDPEATYGNKRAELVYNSASSESQANPNLRWWKWSNYFPSATCKVDAAEEIFSQWHDKSPDCSASPPLAFEMKNGKYRIVIRSSTEDYCNGGKVTTQYFDLGNIGYDQWNDWVVYYNPQYTSSGQVKIWLNGKVVLDYKGPCFYNGSWPAYWKLGIYKWLWMGSGSSSSTTQRIYYVDDVKIGDNTASESSFVTGSTTPANAAPTAAAGSDLFITLPTSSVTLNGSNSSDADGSISTNKWTQISGPSTGTFANSGNASTAVSGLVQGTYVFRLTVTDNDGATDTDDVTVTVAASTTTPNVAPVAEAGSSKTVTLPTSSTTLSGSGTDSDGSIASYKWSQVSGPNTSSFNSSSSSSCTVSNLVQGSYSYKLTVTDNKGATASDNVTVTVNAAPVANKAPTVTGGSDKAITLPTNSTSISGSAADSDGSIASYKWSQVSGPNTATFSTTTASNTTVSNLVQGNYSFKLTATDNDGATASATVDVTVNAAANTAPTVSAGSDKSVTLPTSSTSLSGSASDKEGSIASYKWSQTSGPNTATFSTTTAASTTVSNLVQGTYSFKLTATDNNGSASSSTVSVTVNAAANTAPTVSAGSAKSITLPTNSTALSGSASDKDGSIASYKWSQASGPNTATFSTTTAASTTVSNLVQGTYSFRLTATDNDGSAASSTVSVTVNAAAATNKAPVVNAGSDKTITLPTSTTALSGSATDSDGSIASYKWSQVSGPNTATFNTTTSASATVSNLVQGSYSFKLSATDNKGATGSATMTVTVNAATATNKTPVADAGAPVTITLPTSSAQLSSKSYDPDGKIASYTWSQVSGPNTAKFNTTTSSMPTVSGLVAGIYTFKLAIKDDKGATASATTTVTVKAATSTNQAPVAKTVGVQDLVGTSVTLNGADSYDNDGQITAYSWTQKSGPSTATISNSTSATAQASGLKPGTYVFTLQVTDNDGAKGTATLTLNVSAPTAATAPVARAGADQTIYLPTNSVTVDGSGSSDPNGTIKSYVWTKISGGTAVIGTASTARTSISSLVEGTYSFKLEVTDNDGQKDADTIVVKVLKNATSTNQTPVAKAGDDKTINEPISWITLDGSWSIDNDGKIVMYQWKLVSGATSAVIENPNAMTTKVNGLVPGVYTFQLTVKDDKGAIATDQLRTTVVGTDGSTGTSNLTIWPNPVSSTMNFKLDDNVTGNAVVKVFTISGVVVMTDQINKTGTTFTKQYNLSNLTAGTYVLSVQFDKLPASVKKFQKL</sequence>
<dbReference type="EMBL" id="BBWV01000003">
    <property type="protein sequence ID" value="GAO44318.1"/>
    <property type="molecule type" value="Genomic_DNA"/>
</dbReference>
<feature type="domain" description="PKD" evidence="2">
    <location>
        <begin position="429"/>
        <end position="498"/>
    </location>
</feature>
<dbReference type="SMART" id="SM00089">
    <property type="entry name" value="PKD"/>
    <property type="match status" value="10"/>
</dbReference>
<dbReference type="FunFam" id="2.60.40.10:FF:000257">
    <property type="entry name" value="Dyslexia-associated protein KIAA0319-like"/>
    <property type="match status" value="4"/>
</dbReference>
<feature type="domain" description="PKD" evidence="2">
    <location>
        <begin position="498"/>
        <end position="592"/>
    </location>
</feature>
<dbReference type="InterPro" id="IPR025975">
    <property type="entry name" value="Polysacc_lyase"/>
</dbReference>
<feature type="domain" description="PKD" evidence="2">
    <location>
        <begin position="784"/>
        <end position="878"/>
    </location>
</feature>
<evidence type="ECO:0000313" key="4">
    <source>
        <dbReference type="EMBL" id="GAO44318.1"/>
    </source>
</evidence>
<dbReference type="InterPro" id="IPR000601">
    <property type="entry name" value="PKD_dom"/>
</dbReference>
<dbReference type="NCBIfam" id="TIGR04183">
    <property type="entry name" value="Por_Secre_tail"/>
    <property type="match status" value="1"/>
</dbReference>
<dbReference type="GO" id="GO:0031410">
    <property type="term" value="C:cytoplasmic vesicle"/>
    <property type="evidence" value="ECO:0007669"/>
    <property type="project" value="TreeGrafter"/>
</dbReference>
<proteinExistence type="predicted"/>
<dbReference type="InterPro" id="IPR029865">
    <property type="entry name" value="KIAA0319-like"/>
</dbReference>
<feature type="domain" description="PKD" evidence="2">
    <location>
        <begin position="621"/>
        <end position="686"/>
    </location>
</feature>
<dbReference type="InterPro" id="IPR022409">
    <property type="entry name" value="PKD/Chitinase_dom"/>
</dbReference>
<evidence type="ECO:0008006" key="6">
    <source>
        <dbReference type="Google" id="ProtNLM"/>
    </source>
</evidence>
<evidence type="ECO:0000259" key="2">
    <source>
        <dbReference type="PROSITE" id="PS50093"/>
    </source>
</evidence>
<dbReference type="Pfam" id="PF22352">
    <property type="entry name" value="K319L-like_PKD"/>
    <property type="match status" value="10"/>
</dbReference>
<dbReference type="GO" id="GO:0007156">
    <property type="term" value="P:homophilic cell adhesion via plasma membrane adhesion molecules"/>
    <property type="evidence" value="ECO:0007669"/>
    <property type="project" value="InterPro"/>
</dbReference>
<dbReference type="Gene3D" id="2.60.120.200">
    <property type="match status" value="1"/>
</dbReference>
<dbReference type="SUPFAM" id="SSF49299">
    <property type="entry name" value="PKD domain"/>
    <property type="match status" value="10"/>
</dbReference>
<dbReference type="STRING" id="1220578.FPE01S_03_03560"/>
<dbReference type="InterPro" id="IPR035986">
    <property type="entry name" value="PKD_dom_sf"/>
</dbReference>
<organism evidence="4 5">
    <name type="scientific">Flavihumibacter petaseus NBRC 106054</name>
    <dbReference type="NCBI Taxonomy" id="1220578"/>
    <lineage>
        <taxon>Bacteria</taxon>
        <taxon>Pseudomonadati</taxon>
        <taxon>Bacteroidota</taxon>
        <taxon>Chitinophagia</taxon>
        <taxon>Chitinophagales</taxon>
        <taxon>Chitinophagaceae</taxon>
        <taxon>Flavihumibacter</taxon>
    </lineage>
</organism>
<name>A0A0E9N3E1_9BACT</name>
<accession>A0A0E9N3E1</accession>
<feature type="domain" description="PKD" evidence="2">
    <location>
        <begin position="705"/>
        <end position="782"/>
    </location>
</feature>
<protein>
    <recommendedName>
        <fullName evidence="6">PKD domain-containing protein</fullName>
    </recommendedName>
</protein>
<dbReference type="PROSITE" id="PS50093">
    <property type="entry name" value="PKD"/>
    <property type="match status" value="7"/>
</dbReference>
<dbReference type="GO" id="GO:0005509">
    <property type="term" value="F:calcium ion binding"/>
    <property type="evidence" value="ECO:0007669"/>
    <property type="project" value="InterPro"/>
</dbReference>
<dbReference type="PROSITE" id="PS50268">
    <property type="entry name" value="CADHERIN_2"/>
    <property type="match status" value="1"/>
</dbReference>
<feature type="region of interest" description="Disordered" evidence="1">
    <location>
        <begin position="500"/>
        <end position="525"/>
    </location>
</feature>
<dbReference type="Pfam" id="PF18962">
    <property type="entry name" value="Por_Secre_tail"/>
    <property type="match status" value="1"/>
</dbReference>
<feature type="domain" description="PKD" evidence="2">
    <location>
        <begin position="892"/>
        <end position="973"/>
    </location>
</feature>
<dbReference type="InterPro" id="IPR003961">
    <property type="entry name" value="FN3_dom"/>
</dbReference>
<dbReference type="Proteomes" id="UP000033121">
    <property type="component" value="Unassembled WGS sequence"/>
</dbReference>
<feature type="compositionally biased region" description="Low complexity" evidence="1">
    <location>
        <begin position="500"/>
        <end position="522"/>
    </location>
</feature>
<dbReference type="Gene3D" id="2.60.40.10">
    <property type="entry name" value="Immunoglobulins"/>
    <property type="match status" value="10"/>
</dbReference>
<dbReference type="GO" id="GO:0016020">
    <property type="term" value="C:membrane"/>
    <property type="evidence" value="ECO:0007669"/>
    <property type="project" value="InterPro"/>
</dbReference>
<dbReference type="Pfam" id="PF14099">
    <property type="entry name" value="Polysacc_lyase"/>
    <property type="match status" value="1"/>
</dbReference>
<dbReference type="InterPro" id="IPR002126">
    <property type="entry name" value="Cadherin-like_dom"/>
</dbReference>
<comment type="caution">
    <text evidence="4">The sequence shown here is derived from an EMBL/GenBank/DDBJ whole genome shotgun (WGS) entry which is preliminary data.</text>
</comment>
<gene>
    <name evidence="4" type="ORF">FPE01S_03_03560</name>
</gene>